<evidence type="ECO:0000313" key="2">
    <source>
        <dbReference type="Proteomes" id="UP000789508"/>
    </source>
</evidence>
<comment type="caution">
    <text evidence="1">The sequence shown here is derived from an EMBL/GenBank/DDBJ whole genome shotgun (WGS) entry which is preliminary data.</text>
</comment>
<dbReference type="AlphaFoldDB" id="A0A9N9F2R2"/>
<proteinExistence type="predicted"/>
<organism evidence="1 2">
    <name type="scientific">Ambispora leptoticha</name>
    <dbReference type="NCBI Taxonomy" id="144679"/>
    <lineage>
        <taxon>Eukaryota</taxon>
        <taxon>Fungi</taxon>
        <taxon>Fungi incertae sedis</taxon>
        <taxon>Mucoromycota</taxon>
        <taxon>Glomeromycotina</taxon>
        <taxon>Glomeromycetes</taxon>
        <taxon>Archaeosporales</taxon>
        <taxon>Ambisporaceae</taxon>
        <taxon>Ambispora</taxon>
    </lineage>
</organism>
<keyword evidence="2" id="KW-1185">Reference proteome</keyword>
<sequence>MVEMIIRLDSTCKIKFIITITGTSKSIGPISNVVTLLGQKVTGLGHISPGWSSLTTLPISVSDMFKISISTKKPLIFVLFGTTMIGLH</sequence>
<evidence type="ECO:0000313" key="1">
    <source>
        <dbReference type="EMBL" id="CAG8505953.1"/>
    </source>
</evidence>
<reference evidence="1" key="1">
    <citation type="submission" date="2021-06" db="EMBL/GenBank/DDBJ databases">
        <authorList>
            <person name="Kallberg Y."/>
            <person name="Tangrot J."/>
            <person name="Rosling A."/>
        </authorList>
    </citation>
    <scope>NUCLEOTIDE SEQUENCE</scope>
    <source>
        <strain evidence="1">FL130A</strain>
    </source>
</reference>
<name>A0A9N9F2R2_9GLOM</name>
<accession>A0A9N9F2R2</accession>
<gene>
    <name evidence="1" type="ORF">ALEPTO_LOCUS3723</name>
</gene>
<protein>
    <submittedName>
        <fullName evidence="1">233_t:CDS:1</fullName>
    </submittedName>
</protein>
<dbReference type="Proteomes" id="UP000789508">
    <property type="component" value="Unassembled WGS sequence"/>
</dbReference>
<dbReference type="EMBL" id="CAJVPS010000740">
    <property type="protein sequence ID" value="CAG8505953.1"/>
    <property type="molecule type" value="Genomic_DNA"/>
</dbReference>